<keyword evidence="2" id="KW-1185">Reference proteome</keyword>
<dbReference type="InParanoid" id="L0A9D9"/>
<evidence type="ECO:0000313" key="2">
    <source>
        <dbReference type="Proteomes" id="UP000010469"/>
    </source>
</evidence>
<proteinExistence type="predicted"/>
<name>L0A9D9_CALLD</name>
<organism evidence="1 2">
    <name type="scientific">Caldisphaera lagunensis (strain DSM 15908 / JCM 11604 / ANMR 0165 / IC-154)</name>
    <dbReference type="NCBI Taxonomy" id="1056495"/>
    <lineage>
        <taxon>Archaea</taxon>
        <taxon>Thermoproteota</taxon>
        <taxon>Thermoprotei</taxon>
        <taxon>Acidilobales</taxon>
        <taxon>Caldisphaeraceae</taxon>
        <taxon>Caldisphaera</taxon>
    </lineage>
</organism>
<dbReference type="HOGENOM" id="CLU_2203992_0_0_2"/>
<dbReference type="GeneID" id="14212030"/>
<dbReference type="AlphaFoldDB" id="L0A9D9"/>
<protein>
    <submittedName>
        <fullName evidence="1">Uncharacterized protein</fullName>
    </submittedName>
</protein>
<dbReference type="RefSeq" id="WP_015232410.1">
    <property type="nucleotide sequence ID" value="NC_019791.1"/>
</dbReference>
<dbReference type="KEGG" id="clg:Calag_0770"/>
<evidence type="ECO:0000313" key="1">
    <source>
        <dbReference type="EMBL" id="AFZ70513.1"/>
    </source>
</evidence>
<reference evidence="2" key="1">
    <citation type="submission" date="2012-03" db="EMBL/GenBank/DDBJ databases">
        <title>Complete genome of Caldisphaera lagunensis DSM 15908.</title>
        <authorList>
            <person name="Lucas S."/>
            <person name="Copeland A."/>
            <person name="Lapidus A."/>
            <person name="Glavina del Rio T."/>
            <person name="Dalin E."/>
            <person name="Tice H."/>
            <person name="Bruce D."/>
            <person name="Goodwin L."/>
            <person name="Pitluck S."/>
            <person name="Peters L."/>
            <person name="Mikhailova N."/>
            <person name="Teshima H."/>
            <person name="Kyrpides N."/>
            <person name="Mavromatis K."/>
            <person name="Ivanova N."/>
            <person name="Brettin T."/>
            <person name="Detter J.C."/>
            <person name="Han C."/>
            <person name="Larimer F."/>
            <person name="Land M."/>
            <person name="Hauser L."/>
            <person name="Markowitz V."/>
            <person name="Cheng J.-F."/>
            <person name="Hugenholtz P."/>
            <person name="Woyke T."/>
            <person name="Wu D."/>
            <person name="Spring S."/>
            <person name="Schroeder M."/>
            <person name="Brambilla E."/>
            <person name="Klenk H.-P."/>
            <person name="Eisen J.A."/>
        </authorList>
    </citation>
    <scope>NUCLEOTIDE SEQUENCE [LARGE SCALE GENOMIC DNA]</scope>
    <source>
        <strain evidence="2">DSM 15908 / JCM 11604 / IC-154</strain>
    </source>
</reference>
<gene>
    <name evidence="1" type="ordered locus">Calag_0770</name>
</gene>
<dbReference type="Proteomes" id="UP000010469">
    <property type="component" value="Chromosome"/>
</dbReference>
<dbReference type="EMBL" id="CP003378">
    <property type="protein sequence ID" value="AFZ70513.1"/>
    <property type="molecule type" value="Genomic_DNA"/>
</dbReference>
<accession>L0A9D9</accession>
<sequence length="107" mass="12322">MTCYIDLDNVNDLDEISDELNDFAEDISTIQDYLDEHMGDFIEKLNEALNSEGIVLSCNEAKEGNMECKYKFQSDLIGGEVIFLVEIDPFDNKIKDYDIDKIRLITK</sequence>